<dbReference type="PANTHER" id="PTHR33169:SF14">
    <property type="entry name" value="TRANSCRIPTIONAL REGULATOR RV3488"/>
    <property type="match status" value="1"/>
</dbReference>
<dbReference type="SUPFAM" id="SSF46785">
    <property type="entry name" value="Winged helix' DNA-binding domain"/>
    <property type="match status" value="1"/>
</dbReference>
<dbReference type="InterPro" id="IPR052509">
    <property type="entry name" value="Metal_resp_DNA-bind_regulator"/>
</dbReference>
<dbReference type="Proteomes" id="UP000198765">
    <property type="component" value="Chromosome I"/>
</dbReference>
<protein>
    <submittedName>
        <fullName evidence="2">Poly-beta-hydroxybutyrate-responsive repressor</fullName>
    </submittedName>
</protein>
<feature type="domain" description="Transcription regulator PadR N-terminal" evidence="1">
    <location>
        <begin position="14"/>
        <end position="85"/>
    </location>
</feature>
<evidence type="ECO:0000313" key="2">
    <source>
        <dbReference type="EMBL" id="SBT42991.1"/>
    </source>
</evidence>
<name>A0A1A8ZGJ1_9ACTN</name>
<dbReference type="EMBL" id="LT594324">
    <property type="protein sequence ID" value="SBT42991.1"/>
    <property type="molecule type" value="Genomic_DNA"/>
</dbReference>
<dbReference type="Pfam" id="PF03551">
    <property type="entry name" value="PadR"/>
    <property type="match status" value="1"/>
</dbReference>
<dbReference type="OrthoDB" id="122286at2"/>
<accession>A0A1A8ZGJ1</accession>
<reference evidence="2 3" key="1">
    <citation type="submission" date="2016-06" db="EMBL/GenBank/DDBJ databases">
        <authorList>
            <person name="Kjaerup R.B."/>
            <person name="Dalgaard T.S."/>
            <person name="Juul-Madsen H.R."/>
        </authorList>
    </citation>
    <scope>NUCLEOTIDE SEQUENCE [LARGE SCALE GENOMIC DNA]</scope>
    <source>
        <strain evidence="2 3">DSM 45248</strain>
    </source>
</reference>
<gene>
    <name evidence="2" type="ORF">GA0070621_1659</name>
</gene>
<dbReference type="AlphaFoldDB" id="A0A1A8ZGJ1"/>
<dbReference type="PATRIC" id="fig|299146.4.peg.1716"/>
<proteinExistence type="predicted"/>
<evidence type="ECO:0000259" key="1">
    <source>
        <dbReference type="Pfam" id="PF03551"/>
    </source>
</evidence>
<keyword evidence="3" id="KW-1185">Reference proteome</keyword>
<sequence length="125" mass="14101">MPGRELRGLLHPFLLLLIFERPGHGYDLIERLETMGVSDVEPGHVYRVLRGLERDRSVISAWETDGAGPARRCYTLTAQGHDDLRSWVTHLTYLNQVVDACVRRSADAFERAAGVGRRDPYAVRG</sequence>
<dbReference type="RefSeq" id="WP_091192790.1">
    <property type="nucleotide sequence ID" value="NZ_LT594324.1"/>
</dbReference>
<dbReference type="InterPro" id="IPR036390">
    <property type="entry name" value="WH_DNA-bd_sf"/>
</dbReference>
<organism evidence="2 3">
    <name type="scientific">Micromonospora narathiwatensis</name>
    <dbReference type="NCBI Taxonomy" id="299146"/>
    <lineage>
        <taxon>Bacteria</taxon>
        <taxon>Bacillati</taxon>
        <taxon>Actinomycetota</taxon>
        <taxon>Actinomycetes</taxon>
        <taxon>Micromonosporales</taxon>
        <taxon>Micromonosporaceae</taxon>
        <taxon>Micromonospora</taxon>
    </lineage>
</organism>
<dbReference type="InterPro" id="IPR005149">
    <property type="entry name" value="Tscrpt_reg_PadR_N"/>
</dbReference>
<dbReference type="Gene3D" id="1.10.10.10">
    <property type="entry name" value="Winged helix-like DNA-binding domain superfamily/Winged helix DNA-binding domain"/>
    <property type="match status" value="1"/>
</dbReference>
<evidence type="ECO:0000313" key="3">
    <source>
        <dbReference type="Proteomes" id="UP000198765"/>
    </source>
</evidence>
<dbReference type="PANTHER" id="PTHR33169">
    <property type="entry name" value="PADR-FAMILY TRANSCRIPTIONAL REGULATOR"/>
    <property type="match status" value="1"/>
</dbReference>
<dbReference type="InterPro" id="IPR036388">
    <property type="entry name" value="WH-like_DNA-bd_sf"/>
</dbReference>